<evidence type="ECO:0000259" key="4">
    <source>
        <dbReference type="Pfam" id="PF15902"/>
    </source>
</evidence>
<evidence type="ECO:0000259" key="3">
    <source>
        <dbReference type="Pfam" id="PF01833"/>
    </source>
</evidence>
<feature type="chain" id="PRO_5020484695" evidence="2">
    <location>
        <begin position="20"/>
        <end position="1109"/>
    </location>
</feature>
<dbReference type="CDD" id="cd15482">
    <property type="entry name" value="Sialidase_non-viral"/>
    <property type="match status" value="1"/>
</dbReference>
<dbReference type="EMBL" id="MWQO01000010">
    <property type="protein sequence ID" value="THD11577.1"/>
    <property type="molecule type" value="Genomic_DNA"/>
</dbReference>
<dbReference type="Pfam" id="PF15902">
    <property type="entry name" value="Sortilin-Vps10"/>
    <property type="match status" value="1"/>
</dbReference>
<dbReference type="SUPFAM" id="SSF81296">
    <property type="entry name" value="E set domains"/>
    <property type="match status" value="3"/>
</dbReference>
<accession>A0A4S3KR69</accession>
<dbReference type="Gene3D" id="2.130.10.10">
    <property type="entry name" value="YVTN repeat-like/Quinoprotein amine dehydrogenase"/>
    <property type="match status" value="4"/>
</dbReference>
<dbReference type="RefSeq" id="WP_081128565.1">
    <property type="nucleotide sequence ID" value="NZ_LDOS01000002.1"/>
</dbReference>
<evidence type="ECO:0000256" key="1">
    <source>
        <dbReference type="ARBA" id="ARBA00022737"/>
    </source>
</evidence>
<evidence type="ECO:0000313" key="6">
    <source>
        <dbReference type="Proteomes" id="UP000307749"/>
    </source>
</evidence>
<dbReference type="Proteomes" id="UP000307749">
    <property type="component" value="Unassembled WGS sequence"/>
</dbReference>
<protein>
    <submittedName>
        <fullName evidence="5">Uncharacterized protein</fullName>
    </submittedName>
</protein>
<dbReference type="AlphaFoldDB" id="A0A4S3KR69"/>
<dbReference type="SUPFAM" id="SSF110296">
    <property type="entry name" value="Oligoxyloglucan reducing end-specific cellobiohydrolase"/>
    <property type="match status" value="2"/>
</dbReference>
<dbReference type="InterPro" id="IPR015943">
    <property type="entry name" value="WD40/YVTN_repeat-like_dom_sf"/>
</dbReference>
<dbReference type="InterPro" id="IPR014756">
    <property type="entry name" value="Ig_E-set"/>
</dbReference>
<dbReference type="Gene3D" id="2.60.40.10">
    <property type="entry name" value="Immunoglobulins"/>
    <property type="match status" value="3"/>
</dbReference>
<sequence>MKRIPWWAMLALASLTAAAATAPGVLNRSARDRAVAAWQRRELSAPNGGYNGALYQNALRARAQMLAQQRAWTSMQTSALKPTGANPAASAAPGQINWTEIGPGNVGGRINTIWIDPSNAQHLIVGAAGGGLWQSSDGGGSWSAVSEFPGSLAVDAIAQLPSGTLLAGTGDPFNEFQPGSGMLMSTDGGNTWTPISSTAPASANAFWAVINSIATNSNGVALAATLQGIARSTDGGNTWTQVWPAAGSSSGTSFDVVFDPNNPNDAVADSYNGSVVYSTNAGATWSAASGMPGGGRSALAFDPSVAGSVYASVDNNNGSSPSGEVYHSTNGGQTWALLAGTSAFVNAVSGSAVGALCDNSFSGNPVECQGNYDNVIDVLPHNSGTAPTIYVGGIDIFSSTDGGSTWTMSGEAYSNSNHLHADQHAFAWNPSTSTLYVGNDGGFYSHIANSWIAQNSGLAVTQFYAIAGHAGATASSHLGSNGAPITPIVAGAQDNGTQLYTGYVSGAAPQPDSWQQIFGGDGGHTAVDPANGNFLYGEYTNLSLFYTSTGGSAQQYSTEPPDTANQNANFIAPMALVPNGSAAATQILGGGASLWLGSNIQNANPSWTALNGVTLPVGSGGNYISAIGVDPSSNNNLWVGYDNGQVWHTTNATAATPIWTQSGSSTLPDTSAHSLMVNSFWVQPGQPNTVYVTYAGFLSTDDDVFVSTDGGNTWTGIGAGLPPGPVYSLVTHPAYPQILYVGTLTGVYASLDGGQSWSASSQGPANISVNQLAWFDTSNPDQPVLQAATDGRGAWLGSPAYNPTPTLTSLSPNQLTLDASASVVTLNGNGFVGNSRVSLGGAPLADTYQSATQLQVTIPAATLAVSGTHTLVVSNPIPGGGTSAGANLTVAYPPPAVSSLSPAAAAMSGTAFTLTINGSGFQPVSGVQWNGSALSTSYVSGNTLTASVPASDLASGGNATVSVVTPAPGGGSASASFAVDYPAPALGAISPTSAQGGASGATIIATGSNFVPASTIDWNGKALSTSYVSATQLSASVPASDLALGGSFAVTVSTPAPGGGSSSAITFAVSAPPTAPASGGGGGGLDMFSLLLLAGLNLPWLLAQRRRRA</sequence>
<dbReference type="InterPro" id="IPR002909">
    <property type="entry name" value="IPT_dom"/>
</dbReference>
<dbReference type="CDD" id="cd00102">
    <property type="entry name" value="IPT"/>
    <property type="match status" value="1"/>
</dbReference>
<feature type="domain" description="IPT/TIG" evidence="3">
    <location>
        <begin position="895"/>
        <end position="975"/>
    </location>
</feature>
<evidence type="ECO:0000256" key="2">
    <source>
        <dbReference type="SAM" id="SignalP"/>
    </source>
</evidence>
<keyword evidence="2" id="KW-0732">Signal</keyword>
<dbReference type="OrthoDB" id="5664384at2"/>
<keyword evidence="6" id="KW-1185">Reference proteome</keyword>
<comment type="caution">
    <text evidence="5">The sequence shown here is derived from an EMBL/GenBank/DDBJ whole genome shotgun (WGS) entry which is preliminary data.</text>
</comment>
<feature type="domain" description="IPT/TIG" evidence="3">
    <location>
        <begin position="805"/>
        <end position="887"/>
    </location>
</feature>
<reference evidence="5 6" key="1">
    <citation type="submission" date="2017-02" db="EMBL/GenBank/DDBJ databases">
        <title>Whole genome sequencing of Metallibacterium scheffleri DSM 24874 (T).</title>
        <authorList>
            <person name="Kumar S."/>
            <person name="Patil P."/>
            <person name="Patil P.B."/>
        </authorList>
    </citation>
    <scope>NUCLEOTIDE SEQUENCE [LARGE SCALE GENOMIC DNA]</scope>
    <source>
        <strain evidence="5 6">DSM 24874</strain>
    </source>
</reference>
<dbReference type="PANTHER" id="PTHR12106:SF27">
    <property type="entry name" value="SORTILIN-RELATED RECEPTOR"/>
    <property type="match status" value="1"/>
</dbReference>
<proteinExistence type="predicted"/>
<name>A0A4S3KR69_9GAMM</name>
<feature type="signal peptide" evidence="2">
    <location>
        <begin position="1"/>
        <end position="19"/>
    </location>
</feature>
<dbReference type="Pfam" id="PF01833">
    <property type="entry name" value="TIG"/>
    <property type="match status" value="3"/>
</dbReference>
<feature type="domain" description="Sortilin N-terminal" evidence="4">
    <location>
        <begin position="229"/>
        <end position="339"/>
    </location>
</feature>
<keyword evidence="1" id="KW-0677">Repeat</keyword>
<dbReference type="PANTHER" id="PTHR12106">
    <property type="entry name" value="SORTILIN RELATED"/>
    <property type="match status" value="1"/>
</dbReference>
<dbReference type="InterPro" id="IPR013783">
    <property type="entry name" value="Ig-like_fold"/>
</dbReference>
<dbReference type="InterPro" id="IPR031778">
    <property type="entry name" value="Sortilin_N"/>
</dbReference>
<dbReference type="InterPro" id="IPR050310">
    <property type="entry name" value="VPS10-sortilin"/>
</dbReference>
<evidence type="ECO:0000313" key="5">
    <source>
        <dbReference type="EMBL" id="THD11577.1"/>
    </source>
</evidence>
<feature type="domain" description="IPT/TIG" evidence="3">
    <location>
        <begin position="986"/>
        <end position="1068"/>
    </location>
</feature>
<dbReference type="STRING" id="993689.GCA_002077135_02723"/>
<gene>
    <name evidence="5" type="ORF">B1806_02910</name>
</gene>
<organism evidence="5 6">
    <name type="scientific">Metallibacterium scheffleri</name>
    <dbReference type="NCBI Taxonomy" id="993689"/>
    <lineage>
        <taxon>Bacteria</taxon>
        <taxon>Pseudomonadati</taxon>
        <taxon>Pseudomonadota</taxon>
        <taxon>Gammaproteobacteria</taxon>
        <taxon>Lysobacterales</taxon>
        <taxon>Rhodanobacteraceae</taxon>
        <taxon>Metallibacterium</taxon>
    </lineage>
</organism>